<keyword evidence="8" id="KW-1185">Reference proteome</keyword>
<comment type="similarity">
    <text evidence="1 4">Belongs to the aldehyde dehydrogenase family.</text>
</comment>
<dbReference type="GO" id="GO:0016620">
    <property type="term" value="F:oxidoreductase activity, acting on the aldehyde or oxo group of donors, NAD or NADP as acceptor"/>
    <property type="evidence" value="ECO:0007669"/>
    <property type="project" value="InterPro"/>
</dbReference>
<feature type="transmembrane region" description="Helical" evidence="5">
    <location>
        <begin position="12"/>
        <end position="31"/>
    </location>
</feature>
<gene>
    <name evidence="7" type="ORF">CcCBS67573_g04594</name>
</gene>
<dbReference type="InterPro" id="IPR016160">
    <property type="entry name" value="Ald_DH_CS_CYS"/>
</dbReference>
<evidence type="ECO:0000313" key="8">
    <source>
        <dbReference type="Proteomes" id="UP000320333"/>
    </source>
</evidence>
<dbReference type="PROSITE" id="PS00687">
    <property type="entry name" value="ALDEHYDE_DEHYDR_GLU"/>
    <property type="match status" value="1"/>
</dbReference>
<dbReference type="SUPFAM" id="SSF53720">
    <property type="entry name" value="ALDH-like"/>
    <property type="match status" value="1"/>
</dbReference>
<dbReference type="EMBL" id="QEAP01000142">
    <property type="protein sequence ID" value="TPX74143.1"/>
    <property type="molecule type" value="Genomic_DNA"/>
</dbReference>
<dbReference type="Proteomes" id="UP000320333">
    <property type="component" value="Unassembled WGS sequence"/>
</dbReference>
<evidence type="ECO:0000256" key="3">
    <source>
        <dbReference type="PROSITE-ProRule" id="PRU10007"/>
    </source>
</evidence>
<evidence type="ECO:0000256" key="5">
    <source>
        <dbReference type="SAM" id="Phobius"/>
    </source>
</evidence>
<comment type="caution">
    <text evidence="7">The sequence shown here is derived from an EMBL/GenBank/DDBJ whole genome shotgun (WGS) entry which is preliminary data.</text>
</comment>
<dbReference type="InterPro" id="IPR029510">
    <property type="entry name" value="Ald_DH_CS_GLU"/>
</dbReference>
<sequence length="608" mass="66189">MESIAAQLDVNPNVFIAGVVIAALAVAYSAYKTLLPSKPSGHSKAALVKVPFPEACDPDWDKGRILENPMLRDPANPDVITCFDPATGRFLGTRTPTTRKQVYEIVARSKKAQETYQKSSWQLRRDILATFHEYIIREQEGICRVSARSSGKTMLDATFGEIIPTCEKLLFTIQEGEKSLSPEKRSSGTMSFLASARVEYVPVGVMGLIVSWNYPFHNVISPLVSALMAGNGCVIKVSEYSGWATEWLQSLVTKVLEVHGVDPALVTFIDGFAEAGEALVESADKITFIGSPNVGKLVMRHASATLTPVVLELGGKDAAIVFNDCEYDNMLKICMRGGLQNCGQNCAGMERMIVEAGIYERLVKDVSTLLGSLRLGTPFEENVDLGAITMKTQIRIMQDLLADAVSKGAVIECGGKVWIHPQYPQGQYFEPTVVTGVTSDMKIHHEEIFGPVFLIYKFKTEEEAVAIINSTEFGLGSAVFSLNYAKAERVAAQVKAGMCNINGWGFSYLCQSCPFGGIKKSGFDRFGGVEGLRGNCHIKAMTTDKLGHLGIRAQVPPILHFPIQKEAVGFQAALIEIMYSFSVWDKVVGVTRLLKAVTGGNGASKKNN</sequence>
<reference evidence="7 8" key="1">
    <citation type="journal article" date="2019" name="Sci. Rep.">
        <title>Comparative genomics of chytrid fungi reveal insights into the obligate biotrophic and pathogenic lifestyle of Synchytrium endobioticum.</title>
        <authorList>
            <person name="van de Vossenberg B.T.L.H."/>
            <person name="Warris S."/>
            <person name="Nguyen H.D.T."/>
            <person name="van Gent-Pelzer M.P.E."/>
            <person name="Joly D.L."/>
            <person name="van de Geest H.C."/>
            <person name="Bonants P.J.M."/>
            <person name="Smith D.S."/>
            <person name="Levesque C.A."/>
            <person name="van der Lee T.A.J."/>
        </authorList>
    </citation>
    <scope>NUCLEOTIDE SEQUENCE [LARGE SCALE GENOMIC DNA]</scope>
    <source>
        <strain evidence="7 8">CBS 675.73</strain>
    </source>
</reference>
<keyword evidence="5" id="KW-1133">Transmembrane helix</keyword>
<protein>
    <recommendedName>
        <fullName evidence="6">Aldehyde dehydrogenase domain-containing protein</fullName>
    </recommendedName>
</protein>
<dbReference type="InterPro" id="IPR016161">
    <property type="entry name" value="Ald_DH/histidinol_DH"/>
</dbReference>
<keyword evidence="2 4" id="KW-0560">Oxidoreductase</keyword>
<dbReference type="Gene3D" id="3.40.309.10">
    <property type="entry name" value="Aldehyde Dehydrogenase, Chain A, domain 2"/>
    <property type="match status" value="1"/>
</dbReference>
<dbReference type="Gene3D" id="3.40.605.10">
    <property type="entry name" value="Aldehyde Dehydrogenase, Chain A, domain 1"/>
    <property type="match status" value="1"/>
</dbReference>
<dbReference type="Pfam" id="PF00171">
    <property type="entry name" value="Aldedh"/>
    <property type="match status" value="1"/>
</dbReference>
<keyword evidence="5" id="KW-0472">Membrane</keyword>
<evidence type="ECO:0000256" key="1">
    <source>
        <dbReference type="ARBA" id="ARBA00009986"/>
    </source>
</evidence>
<dbReference type="InterPro" id="IPR016162">
    <property type="entry name" value="Ald_DH_N"/>
</dbReference>
<dbReference type="AlphaFoldDB" id="A0A507FCX6"/>
<proteinExistence type="inferred from homology"/>
<feature type="active site" evidence="3">
    <location>
        <position position="312"/>
    </location>
</feature>
<evidence type="ECO:0000313" key="7">
    <source>
        <dbReference type="EMBL" id="TPX74143.1"/>
    </source>
</evidence>
<evidence type="ECO:0000256" key="2">
    <source>
        <dbReference type="ARBA" id="ARBA00023002"/>
    </source>
</evidence>
<accession>A0A507FCX6</accession>
<dbReference type="InterPro" id="IPR015590">
    <property type="entry name" value="Aldehyde_DH_dom"/>
</dbReference>
<evidence type="ECO:0000256" key="4">
    <source>
        <dbReference type="RuleBase" id="RU003345"/>
    </source>
</evidence>
<organism evidence="7 8">
    <name type="scientific">Chytriomyces confervae</name>
    <dbReference type="NCBI Taxonomy" id="246404"/>
    <lineage>
        <taxon>Eukaryota</taxon>
        <taxon>Fungi</taxon>
        <taxon>Fungi incertae sedis</taxon>
        <taxon>Chytridiomycota</taxon>
        <taxon>Chytridiomycota incertae sedis</taxon>
        <taxon>Chytridiomycetes</taxon>
        <taxon>Chytridiales</taxon>
        <taxon>Chytriomycetaceae</taxon>
        <taxon>Chytriomyces</taxon>
    </lineage>
</organism>
<dbReference type="OrthoDB" id="310895at2759"/>
<name>A0A507FCX6_9FUNG</name>
<dbReference type="PANTHER" id="PTHR11699">
    <property type="entry name" value="ALDEHYDE DEHYDROGENASE-RELATED"/>
    <property type="match status" value="1"/>
</dbReference>
<evidence type="ECO:0000259" key="6">
    <source>
        <dbReference type="Pfam" id="PF00171"/>
    </source>
</evidence>
<keyword evidence="5" id="KW-0812">Transmembrane</keyword>
<dbReference type="STRING" id="246404.A0A507FCX6"/>
<dbReference type="InterPro" id="IPR016163">
    <property type="entry name" value="Ald_DH_C"/>
</dbReference>
<dbReference type="PROSITE" id="PS00070">
    <property type="entry name" value="ALDEHYDE_DEHYDR_CYS"/>
    <property type="match status" value="1"/>
</dbReference>
<feature type="domain" description="Aldehyde dehydrogenase" evidence="6">
    <location>
        <begin position="78"/>
        <end position="540"/>
    </location>
</feature>